<dbReference type="SUPFAM" id="SSF56219">
    <property type="entry name" value="DNase I-like"/>
    <property type="match status" value="1"/>
</dbReference>
<evidence type="ECO:0000313" key="2">
    <source>
        <dbReference type="EMBL" id="KAK3098073.1"/>
    </source>
</evidence>
<evidence type="ECO:0000313" key="3">
    <source>
        <dbReference type="Proteomes" id="UP001186944"/>
    </source>
</evidence>
<feature type="domain" description="Reverse transcriptase" evidence="1">
    <location>
        <begin position="427"/>
        <end position="693"/>
    </location>
</feature>
<comment type="caution">
    <text evidence="2">The sequence shown here is derived from an EMBL/GenBank/DDBJ whole genome shotgun (WGS) entry which is preliminary data.</text>
</comment>
<dbReference type="EMBL" id="VSWD01000007">
    <property type="protein sequence ID" value="KAK3098073.1"/>
    <property type="molecule type" value="Genomic_DNA"/>
</dbReference>
<dbReference type="SUPFAM" id="SSF56672">
    <property type="entry name" value="DNA/RNA polymerases"/>
    <property type="match status" value="1"/>
</dbReference>
<dbReference type="GO" id="GO:0003824">
    <property type="term" value="F:catalytic activity"/>
    <property type="evidence" value="ECO:0007669"/>
    <property type="project" value="InterPro"/>
</dbReference>
<dbReference type="AlphaFoldDB" id="A0AA88YFA5"/>
<organism evidence="2 3">
    <name type="scientific">Pinctada imbricata</name>
    <name type="common">Atlantic pearl-oyster</name>
    <name type="synonym">Pinctada martensii</name>
    <dbReference type="NCBI Taxonomy" id="66713"/>
    <lineage>
        <taxon>Eukaryota</taxon>
        <taxon>Metazoa</taxon>
        <taxon>Spiralia</taxon>
        <taxon>Lophotrochozoa</taxon>
        <taxon>Mollusca</taxon>
        <taxon>Bivalvia</taxon>
        <taxon>Autobranchia</taxon>
        <taxon>Pteriomorphia</taxon>
        <taxon>Pterioida</taxon>
        <taxon>Pterioidea</taxon>
        <taxon>Pteriidae</taxon>
        <taxon>Pinctada</taxon>
    </lineage>
</organism>
<dbReference type="InterPro" id="IPR000477">
    <property type="entry name" value="RT_dom"/>
</dbReference>
<dbReference type="Pfam" id="PF00078">
    <property type="entry name" value="RVT_1"/>
    <property type="match status" value="1"/>
</dbReference>
<dbReference type="PRINTS" id="PR01345">
    <property type="entry name" value="CERVTRCPTASE"/>
</dbReference>
<dbReference type="Pfam" id="PF14529">
    <property type="entry name" value="Exo_endo_phos_2"/>
    <property type="match status" value="1"/>
</dbReference>
<proteinExistence type="predicted"/>
<dbReference type="CDD" id="cd01650">
    <property type="entry name" value="RT_nLTR_like"/>
    <property type="match status" value="1"/>
</dbReference>
<keyword evidence="3" id="KW-1185">Reference proteome</keyword>
<reference evidence="2" key="1">
    <citation type="submission" date="2019-08" db="EMBL/GenBank/DDBJ databases">
        <title>The improved chromosome-level genome for the pearl oyster Pinctada fucata martensii using PacBio sequencing and Hi-C.</title>
        <authorList>
            <person name="Zheng Z."/>
        </authorList>
    </citation>
    <scope>NUCLEOTIDE SEQUENCE</scope>
    <source>
        <strain evidence="2">ZZ-2019</strain>
        <tissue evidence="2">Adductor muscle</tissue>
    </source>
</reference>
<evidence type="ECO:0000259" key="1">
    <source>
        <dbReference type="PROSITE" id="PS50878"/>
    </source>
</evidence>
<dbReference type="PROSITE" id="PS50878">
    <property type="entry name" value="RT_POL"/>
    <property type="match status" value="1"/>
</dbReference>
<name>A0AA88YFA5_PINIB</name>
<dbReference type="PANTHER" id="PTHR33395">
    <property type="entry name" value="TRANSCRIPTASE, PUTATIVE-RELATED-RELATED"/>
    <property type="match status" value="1"/>
</dbReference>
<dbReference type="InterPro" id="IPR036691">
    <property type="entry name" value="Endo/exonu/phosph_ase_sf"/>
</dbReference>
<dbReference type="Proteomes" id="UP001186944">
    <property type="component" value="Unassembled WGS sequence"/>
</dbReference>
<dbReference type="InterPro" id="IPR005135">
    <property type="entry name" value="Endo/exonuclease/phosphatase"/>
</dbReference>
<sequence length="885" mass="102045">MPPGYDTYRKDRSDGYGGVLVAVKSNFSSSQIDMNLQSEMVAVHITGEKNTSLVVGSFYRQPNRDPNHARQLCDDITKIVRDNQKSTIWIAGDANLPDILWNTDTINGNRYPTEINESFLQMKNDTGLEQVITFPTRDNNMLEIFLTNKPGLINRCTPIPGISDHDTIAYIEASVKAKYKRPTKRKIYLWKKANVEELHTEMQNFANEFTTRYNKNTDVNTLWNIFAEESTQQMNTHIPTKWTSERYSQVWINRDIKKLTRRKKHSYKHAKRTGKKKDWERFYQLKRQTQTTCKQAYKDYIANMLEEDNTTNPKKFWSFIKCKRSENSGVSPLRKEGILYSDPVNKANILNDQFVSVFTQEDTHHIPDKGDSPYPDLPEIIIHPDGVRKLLKNINPHKATGPDNIPGQLLKEVAREVTPILTLIFSASLHQGRIPDEWKEATVTPLFKKGDRGKAANYRPVSLTSITCKIMEHILHSTIITHLEDFNILSEYQHGFRKKRSCESQLVITLQELSDSLNTGDQIDCVLLDFSKAFDKVPHQRLLHKCHHYGIRGNTLKWISSFLQQRTQEVVCEGVKSGRSPVSSGVPQGTVLGPLLFLVYINDLPEAVTSTTRLFADDCLLYRKVRSLEDSKILQNDLDRLQQWEDSWLMSFNPDKCEVLRVTNKRKPLLSTYTIHGVPLASVKTAKYLGLNISTNLTWTPHIDNIAKKANNITAFLRRNISTCPSKIKEQCYRTMVRPVMEYACVVWDPITQKDTNKIEMVQRRAARFVYGDYRTTSSVTSMLRSLQWDTLQHRRQDLKVTMLYRVINGLVAIPSEPYLIPRSASTTTRGHNLRFMVPYSRVQFHQQSFFPSTIRLWNNLPDRVVTASSLEGFKEQLPLIQYSK</sequence>
<gene>
    <name evidence="2" type="ORF">FSP39_015909</name>
</gene>
<dbReference type="PANTHER" id="PTHR33395:SF22">
    <property type="entry name" value="REVERSE TRANSCRIPTASE DOMAIN-CONTAINING PROTEIN"/>
    <property type="match status" value="1"/>
</dbReference>
<dbReference type="GO" id="GO:0031012">
    <property type="term" value="C:extracellular matrix"/>
    <property type="evidence" value="ECO:0007669"/>
    <property type="project" value="TreeGrafter"/>
</dbReference>
<dbReference type="InterPro" id="IPR043502">
    <property type="entry name" value="DNA/RNA_pol_sf"/>
</dbReference>
<protein>
    <recommendedName>
        <fullName evidence="1">Reverse transcriptase domain-containing protein</fullName>
    </recommendedName>
</protein>
<dbReference type="Gene3D" id="3.60.10.10">
    <property type="entry name" value="Endonuclease/exonuclease/phosphatase"/>
    <property type="match status" value="1"/>
</dbReference>
<accession>A0AA88YFA5</accession>
<dbReference type="GO" id="GO:0007508">
    <property type="term" value="P:larval heart development"/>
    <property type="evidence" value="ECO:0007669"/>
    <property type="project" value="TreeGrafter"/>
</dbReference>
<dbReference type="GO" id="GO:0061343">
    <property type="term" value="P:cell adhesion involved in heart morphogenesis"/>
    <property type="evidence" value="ECO:0007669"/>
    <property type="project" value="TreeGrafter"/>
</dbReference>